<comment type="caution">
    <text evidence="1">The sequence shown here is derived from an EMBL/GenBank/DDBJ whole genome shotgun (WGS) entry which is preliminary data.</text>
</comment>
<protein>
    <submittedName>
        <fullName evidence="1">Uncharacterized protein</fullName>
    </submittedName>
</protein>
<keyword evidence="2" id="KW-1185">Reference proteome</keyword>
<proteinExistence type="predicted"/>
<dbReference type="EMBL" id="CAJNOC010007881">
    <property type="protein sequence ID" value="CAF1106679.1"/>
    <property type="molecule type" value="Genomic_DNA"/>
</dbReference>
<name>A0A814PHH6_9BILA</name>
<reference evidence="1" key="1">
    <citation type="submission" date="2021-02" db="EMBL/GenBank/DDBJ databases">
        <authorList>
            <person name="Nowell W R."/>
        </authorList>
    </citation>
    <scope>NUCLEOTIDE SEQUENCE</scope>
    <source>
        <strain evidence="1">Ploen Becks lab</strain>
    </source>
</reference>
<evidence type="ECO:0000313" key="2">
    <source>
        <dbReference type="Proteomes" id="UP000663879"/>
    </source>
</evidence>
<gene>
    <name evidence="1" type="ORF">OXX778_LOCUS21422</name>
</gene>
<accession>A0A814PHH6</accession>
<dbReference type="AlphaFoldDB" id="A0A814PHH6"/>
<sequence>MSKNNYELMVGTSELRSNCKLFLKEKKQNDKNMKPNKRILDIESEISDYEEEQLAQENWFKPNPIKLHDDRVGFQSKKDFVLINKNKNRKKAKLNDKKS</sequence>
<evidence type="ECO:0000313" key="1">
    <source>
        <dbReference type="EMBL" id="CAF1106679.1"/>
    </source>
</evidence>
<dbReference type="Proteomes" id="UP000663879">
    <property type="component" value="Unassembled WGS sequence"/>
</dbReference>
<organism evidence="1 2">
    <name type="scientific">Brachionus calyciflorus</name>
    <dbReference type="NCBI Taxonomy" id="104777"/>
    <lineage>
        <taxon>Eukaryota</taxon>
        <taxon>Metazoa</taxon>
        <taxon>Spiralia</taxon>
        <taxon>Gnathifera</taxon>
        <taxon>Rotifera</taxon>
        <taxon>Eurotatoria</taxon>
        <taxon>Monogononta</taxon>
        <taxon>Pseudotrocha</taxon>
        <taxon>Ploima</taxon>
        <taxon>Brachionidae</taxon>
        <taxon>Brachionus</taxon>
    </lineage>
</organism>